<dbReference type="EMBL" id="CAUYUJ010013239">
    <property type="protein sequence ID" value="CAK0835857.1"/>
    <property type="molecule type" value="Genomic_DNA"/>
</dbReference>
<feature type="transmembrane region" description="Helical" evidence="1">
    <location>
        <begin position="48"/>
        <end position="65"/>
    </location>
</feature>
<keyword evidence="1" id="KW-1133">Transmembrane helix</keyword>
<gene>
    <name evidence="2" type="ORF">PCOR1329_LOCUS32538</name>
</gene>
<proteinExistence type="predicted"/>
<keyword evidence="1" id="KW-0812">Transmembrane</keyword>
<organism evidence="2 3">
    <name type="scientific">Prorocentrum cordatum</name>
    <dbReference type="NCBI Taxonomy" id="2364126"/>
    <lineage>
        <taxon>Eukaryota</taxon>
        <taxon>Sar</taxon>
        <taxon>Alveolata</taxon>
        <taxon>Dinophyceae</taxon>
        <taxon>Prorocentrales</taxon>
        <taxon>Prorocentraceae</taxon>
        <taxon>Prorocentrum</taxon>
    </lineage>
</organism>
<dbReference type="Proteomes" id="UP001189429">
    <property type="component" value="Unassembled WGS sequence"/>
</dbReference>
<accession>A0ABN9STQ4</accession>
<comment type="caution">
    <text evidence="2">The sequence shown here is derived from an EMBL/GenBank/DDBJ whole genome shotgun (WGS) entry which is preliminary data.</text>
</comment>
<evidence type="ECO:0000256" key="1">
    <source>
        <dbReference type="SAM" id="Phobius"/>
    </source>
</evidence>
<keyword evidence="1" id="KW-0472">Membrane</keyword>
<name>A0ABN9STQ4_9DINO</name>
<feature type="transmembrane region" description="Helical" evidence="1">
    <location>
        <begin position="71"/>
        <end position="91"/>
    </location>
</feature>
<evidence type="ECO:0000313" key="3">
    <source>
        <dbReference type="Proteomes" id="UP001189429"/>
    </source>
</evidence>
<keyword evidence="3" id="KW-1185">Reference proteome</keyword>
<evidence type="ECO:0000313" key="2">
    <source>
        <dbReference type="EMBL" id="CAK0835857.1"/>
    </source>
</evidence>
<reference evidence="2" key="1">
    <citation type="submission" date="2023-10" db="EMBL/GenBank/DDBJ databases">
        <authorList>
            <person name="Chen Y."/>
            <person name="Shah S."/>
            <person name="Dougan E. K."/>
            <person name="Thang M."/>
            <person name="Chan C."/>
        </authorList>
    </citation>
    <scope>NUCLEOTIDE SEQUENCE [LARGE SCALE GENOMIC DNA]</scope>
</reference>
<protein>
    <submittedName>
        <fullName evidence="2">Uncharacterized protein</fullName>
    </submittedName>
</protein>
<sequence>MCRSASNLDGGGGLLLLLMWPKLGGSGSRGGRPEPTAQQRAASHAMRTCSFIVLLILLTLITLAATTSKYWVHWLSVTIMVGMLFLANLMFMDDSAFVFDPLTKKVDL</sequence>